<dbReference type="OrthoDB" id="2417222at2759"/>
<accession>A0A9N8ZX77</accession>
<keyword evidence="2" id="KW-1185">Reference proteome</keyword>
<dbReference type="AlphaFoldDB" id="A0A9N8ZX77"/>
<evidence type="ECO:0000313" key="2">
    <source>
        <dbReference type="Proteomes" id="UP000789706"/>
    </source>
</evidence>
<name>A0A9N8ZX77_9GLOM</name>
<reference evidence="1" key="1">
    <citation type="submission" date="2021-06" db="EMBL/GenBank/DDBJ databases">
        <authorList>
            <person name="Kallberg Y."/>
            <person name="Tangrot J."/>
            <person name="Rosling A."/>
        </authorList>
    </citation>
    <scope>NUCLEOTIDE SEQUENCE</scope>
    <source>
        <strain evidence="1">AZ414A</strain>
    </source>
</reference>
<proteinExistence type="predicted"/>
<dbReference type="Proteomes" id="UP000789706">
    <property type="component" value="Unassembled WGS sequence"/>
</dbReference>
<comment type="caution">
    <text evidence="1">The sequence shown here is derived from an EMBL/GenBank/DDBJ whole genome shotgun (WGS) entry which is preliminary data.</text>
</comment>
<gene>
    <name evidence="1" type="ORF">DEBURN_LOCUS5110</name>
</gene>
<sequence length="176" mass="19463">MAETQFSDFSKSLEQNVTSDVSNDGKINFSTINSLSTFNPSSSPFNTISTTTSSNKTLTDEPSLISKDLLDSVFSTFSDNSKHEIDLSLDVNRKNELFSSIDLEKLAGEVNVGIPISFSSVSLNLDIADFTKPPVTSTSPQEKYNNQLREVRIVNNESRQSKISWKERSDCGCTIM</sequence>
<organism evidence="1 2">
    <name type="scientific">Diversispora eburnea</name>
    <dbReference type="NCBI Taxonomy" id="1213867"/>
    <lineage>
        <taxon>Eukaryota</taxon>
        <taxon>Fungi</taxon>
        <taxon>Fungi incertae sedis</taxon>
        <taxon>Mucoromycota</taxon>
        <taxon>Glomeromycotina</taxon>
        <taxon>Glomeromycetes</taxon>
        <taxon>Diversisporales</taxon>
        <taxon>Diversisporaceae</taxon>
        <taxon>Diversispora</taxon>
    </lineage>
</organism>
<protein>
    <submittedName>
        <fullName evidence="1">323_t:CDS:1</fullName>
    </submittedName>
</protein>
<evidence type="ECO:0000313" key="1">
    <source>
        <dbReference type="EMBL" id="CAG8509722.1"/>
    </source>
</evidence>
<dbReference type="EMBL" id="CAJVPK010000434">
    <property type="protein sequence ID" value="CAG8509722.1"/>
    <property type="molecule type" value="Genomic_DNA"/>
</dbReference>